<dbReference type="Proteomes" id="UP000278653">
    <property type="component" value="Unassembled WGS sequence"/>
</dbReference>
<proteinExistence type="predicted"/>
<protein>
    <submittedName>
        <fullName evidence="1">Uncharacterized protein</fullName>
    </submittedName>
</protein>
<name>A0A428BIS0_STRMT</name>
<comment type="caution">
    <text evidence="1">The sequence shown here is derived from an EMBL/GenBank/DDBJ whole genome shotgun (WGS) entry which is preliminary data.</text>
</comment>
<accession>A0A428BIS0</accession>
<organism evidence="1 2">
    <name type="scientific">Streptococcus mitis</name>
    <dbReference type="NCBI Taxonomy" id="28037"/>
    <lineage>
        <taxon>Bacteria</taxon>
        <taxon>Bacillati</taxon>
        <taxon>Bacillota</taxon>
        <taxon>Bacilli</taxon>
        <taxon>Lactobacillales</taxon>
        <taxon>Streptococcaceae</taxon>
        <taxon>Streptococcus</taxon>
        <taxon>Streptococcus mitis group</taxon>
    </lineage>
</organism>
<sequence>MSTELKILEDRANKVSNDELRVMLHMGLESMREFEEAINSSNVKSMLSIRLLSENLPSGQIGLRQLSETLKSVESIQENGIASCIGFEGKRGQIPKDILNRNELIITSTRAGSFIIDLGLKTNQLSIFDRENNIAINVMNDVSDLLEGTIDIPEFVETYSSRTFNSVKQLVSRLNKEKLGIEIQDKLNNSNKLFAKEQIVEINKKFKDTHIEKQENIIVQGKLIKVDLSTQKITLDTQEGIVNVKVNDPEIKSLHLTTNEEYQIKTSVKVVIRRTQHTFTYVTSSVRNIVEI</sequence>
<gene>
    <name evidence="1" type="ORF">D8865_00410</name>
</gene>
<dbReference type="RefSeq" id="WP_075231136.1">
    <property type="nucleotide sequence ID" value="NZ_RJNH01000001.1"/>
</dbReference>
<reference evidence="1 2" key="1">
    <citation type="submission" date="2018-11" db="EMBL/GenBank/DDBJ databases">
        <title>Species Designations Belie Phenotypic and Genotypic Heterogeneity in Oral Streptococci.</title>
        <authorList>
            <person name="Velsko I."/>
        </authorList>
    </citation>
    <scope>NUCLEOTIDE SEQUENCE [LARGE SCALE GENOMIC DNA]</scope>
    <source>
        <strain evidence="1 2">BCC15</strain>
    </source>
</reference>
<dbReference type="AlphaFoldDB" id="A0A428BIS0"/>
<evidence type="ECO:0000313" key="1">
    <source>
        <dbReference type="EMBL" id="RSI63091.1"/>
    </source>
</evidence>
<evidence type="ECO:0000313" key="2">
    <source>
        <dbReference type="Proteomes" id="UP000278653"/>
    </source>
</evidence>
<dbReference type="EMBL" id="RJNH01000001">
    <property type="protein sequence ID" value="RSI63091.1"/>
    <property type="molecule type" value="Genomic_DNA"/>
</dbReference>